<organism evidence="1">
    <name type="scientific">Solanum chacoense</name>
    <name type="common">Chaco potato</name>
    <dbReference type="NCBI Taxonomy" id="4108"/>
    <lineage>
        <taxon>Eukaryota</taxon>
        <taxon>Viridiplantae</taxon>
        <taxon>Streptophyta</taxon>
        <taxon>Embryophyta</taxon>
        <taxon>Tracheophyta</taxon>
        <taxon>Spermatophyta</taxon>
        <taxon>Magnoliopsida</taxon>
        <taxon>eudicotyledons</taxon>
        <taxon>Gunneridae</taxon>
        <taxon>Pentapetalae</taxon>
        <taxon>asterids</taxon>
        <taxon>lamiids</taxon>
        <taxon>Solanales</taxon>
        <taxon>Solanaceae</taxon>
        <taxon>Solanoideae</taxon>
        <taxon>Solaneae</taxon>
        <taxon>Solanum</taxon>
    </lineage>
</organism>
<accession>A0A0V0H291</accession>
<dbReference type="InterPro" id="IPR052343">
    <property type="entry name" value="Retrotransposon-Effector_Assoc"/>
</dbReference>
<evidence type="ECO:0000313" key="1">
    <source>
        <dbReference type="EMBL" id="JAP14495.1"/>
    </source>
</evidence>
<dbReference type="EMBL" id="GEDG01026488">
    <property type="protein sequence ID" value="JAP14495.1"/>
    <property type="molecule type" value="Transcribed_RNA"/>
</dbReference>
<proteinExistence type="predicted"/>
<reference evidence="1" key="1">
    <citation type="submission" date="2015-12" db="EMBL/GenBank/DDBJ databases">
        <title>Gene expression during late stages of embryo sac development: a critical building block for successful pollen-pistil interactions.</title>
        <authorList>
            <person name="Liu Y."/>
            <person name="Joly V."/>
            <person name="Sabar M."/>
            <person name="Matton D.P."/>
        </authorList>
    </citation>
    <scope>NUCLEOTIDE SEQUENCE</scope>
</reference>
<dbReference type="PANTHER" id="PTHR46890:SF34">
    <property type="entry name" value="REVERSE TRANSCRIPTASE DOMAIN-CONTAINING PROTEIN"/>
    <property type="match status" value="1"/>
</dbReference>
<sequence length="78" mass="8849">MMKMVRSFFCGHEPSRYITCTNLILINKKGISTFSDLRPISLDNFTAKRLVHLLPDLISPQQAGFLKGRSIVENILLV</sequence>
<dbReference type="AlphaFoldDB" id="A0A0V0H291"/>
<protein>
    <submittedName>
        <fullName evidence="1">Putative ovule protein</fullName>
    </submittedName>
</protein>
<dbReference type="PANTHER" id="PTHR46890">
    <property type="entry name" value="NON-LTR RETROLELEMENT REVERSE TRANSCRIPTASE-LIKE PROTEIN-RELATED"/>
    <property type="match status" value="1"/>
</dbReference>
<name>A0A0V0H291_SOLCH</name>